<evidence type="ECO:0000256" key="5">
    <source>
        <dbReference type="ARBA" id="ARBA00023136"/>
    </source>
</evidence>
<dbReference type="PANTHER" id="PTHR30028:SF0">
    <property type="entry name" value="PROTEIN ALUMINUM SENSITIVE 3"/>
    <property type="match status" value="1"/>
</dbReference>
<organism evidence="7">
    <name type="scientific">marine metagenome</name>
    <dbReference type="NCBI Taxonomy" id="408172"/>
    <lineage>
        <taxon>unclassified sequences</taxon>
        <taxon>metagenomes</taxon>
        <taxon>ecological metagenomes</taxon>
    </lineage>
</organism>
<keyword evidence="4 6" id="KW-1133">Transmembrane helix</keyword>
<feature type="non-terminal residue" evidence="7">
    <location>
        <position position="203"/>
    </location>
</feature>
<reference evidence="7" key="1">
    <citation type="submission" date="2018-05" db="EMBL/GenBank/DDBJ databases">
        <authorList>
            <person name="Lanie J.A."/>
            <person name="Ng W.-L."/>
            <person name="Kazmierczak K.M."/>
            <person name="Andrzejewski T.M."/>
            <person name="Davidsen T.M."/>
            <person name="Wayne K.J."/>
            <person name="Tettelin H."/>
            <person name="Glass J.I."/>
            <person name="Rusch D."/>
            <person name="Podicherti R."/>
            <person name="Tsui H.-C.T."/>
            <person name="Winkler M.E."/>
        </authorList>
    </citation>
    <scope>NUCLEOTIDE SEQUENCE</scope>
</reference>
<protein>
    <submittedName>
        <fullName evidence="7">Uncharacterized protein</fullName>
    </submittedName>
</protein>
<dbReference type="AlphaFoldDB" id="A0A382CWZ7"/>
<keyword evidence="5 6" id="KW-0472">Membrane</keyword>
<dbReference type="InterPro" id="IPR005226">
    <property type="entry name" value="UPF0014_fam"/>
</dbReference>
<keyword evidence="3 6" id="KW-0812">Transmembrane</keyword>
<comment type="subcellular location">
    <subcellularLocation>
        <location evidence="1">Membrane</location>
        <topology evidence="1">Multi-pass membrane protein</topology>
    </subcellularLocation>
</comment>
<accession>A0A382CWZ7</accession>
<feature type="transmembrane region" description="Helical" evidence="6">
    <location>
        <begin position="77"/>
        <end position="98"/>
    </location>
</feature>
<gene>
    <name evidence="7" type="ORF">METZ01_LOCUS183449</name>
</gene>
<feature type="transmembrane region" description="Helical" evidence="6">
    <location>
        <begin position="20"/>
        <end position="41"/>
    </location>
</feature>
<dbReference type="GO" id="GO:0005886">
    <property type="term" value="C:plasma membrane"/>
    <property type="evidence" value="ECO:0007669"/>
    <property type="project" value="TreeGrafter"/>
</dbReference>
<sequence length="203" mass="22246">MAINIGLSIIIRLGMAKQWIIASLRMTAQLLLVGFLLDWVFALNNPVWILGVALFMTTIASITAVGRTNKRFAEIYLSSFVSVLGTAFFIMFFALKGILQIDPWYSPQYLFPLLGMVLGNTINGISLGLDRFMDSLSVRRKEVEMLLSLGATSWEAANELIRDALRTSLIPTINSMLVMGIVSLPGMMTGQILAGVSPGEAVR</sequence>
<dbReference type="EMBL" id="UINC01036510">
    <property type="protein sequence ID" value="SVB30595.1"/>
    <property type="molecule type" value="Genomic_DNA"/>
</dbReference>
<evidence type="ECO:0000313" key="7">
    <source>
        <dbReference type="EMBL" id="SVB30595.1"/>
    </source>
</evidence>
<evidence type="ECO:0000256" key="4">
    <source>
        <dbReference type="ARBA" id="ARBA00022989"/>
    </source>
</evidence>
<dbReference type="Pfam" id="PF03649">
    <property type="entry name" value="UPF0014"/>
    <property type="match status" value="1"/>
</dbReference>
<proteinExistence type="inferred from homology"/>
<evidence type="ECO:0000256" key="6">
    <source>
        <dbReference type="SAM" id="Phobius"/>
    </source>
</evidence>
<comment type="similarity">
    <text evidence="2">Belongs to the UPF0014 family.</text>
</comment>
<name>A0A382CWZ7_9ZZZZ</name>
<feature type="transmembrane region" description="Helical" evidence="6">
    <location>
        <begin position="47"/>
        <end position="65"/>
    </location>
</feature>
<feature type="transmembrane region" description="Helical" evidence="6">
    <location>
        <begin position="110"/>
        <end position="129"/>
    </location>
</feature>
<evidence type="ECO:0000256" key="1">
    <source>
        <dbReference type="ARBA" id="ARBA00004141"/>
    </source>
</evidence>
<evidence type="ECO:0000256" key="2">
    <source>
        <dbReference type="ARBA" id="ARBA00005268"/>
    </source>
</evidence>
<dbReference type="PANTHER" id="PTHR30028">
    <property type="entry name" value="UPF0014 INNER MEMBRANE PROTEIN YBBM-RELATED"/>
    <property type="match status" value="1"/>
</dbReference>
<evidence type="ECO:0000256" key="3">
    <source>
        <dbReference type="ARBA" id="ARBA00022692"/>
    </source>
</evidence>